<dbReference type="Gene3D" id="3.30.470.20">
    <property type="entry name" value="ATP-grasp fold, B domain"/>
    <property type="match status" value="1"/>
</dbReference>
<dbReference type="PANTHER" id="PTHR21621:SF0">
    <property type="entry name" value="BETA-CITRYLGLUTAMATE SYNTHASE B-RELATED"/>
    <property type="match status" value="1"/>
</dbReference>
<reference evidence="1" key="1">
    <citation type="submission" date="2022-10" db="EMBL/GenBank/DDBJ databases">
        <title>Chryseobacterium babae sp. nov. isolated from the gut of the beetle Oryctes rhinoceros, and Chryseobacterium kimseyorum sp. nov., isolated from a stick insect rearing cage.</title>
        <authorList>
            <person name="Shelomi M."/>
            <person name="Han C.-J."/>
            <person name="Chen W.-M."/>
            <person name="Chen H.-K."/>
            <person name="Liaw S.-J."/>
            <person name="Muhle E."/>
            <person name="Clermont D."/>
        </authorList>
    </citation>
    <scope>NUCLEOTIDE SEQUENCE</scope>
    <source>
        <strain evidence="1">WLa1L2M3</strain>
    </source>
</reference>
<dbReference type="RefSeq" id="WP_264741900.1">
    <property type="nucleotide sequence ID" value="NZ_JAPDHV010000001.1"/>
</dbReference>
<proteinExistence type="predicted"/>
<dbReference type="SUPFAM" id="SSF56059">
    <property type="entry name" value="Glutathione synthetase ATP-binding domain-like"/>
    <property type="match status" value="1"/>
</dbReference>
<dbReference type="InterPro" id="IPR026455">
    <property type="entry name" value="GRASP_w_spasm"/>
</dbReference>
<evidence type="ECO:0000313" key="2">
    <source>
        <dbReference type="Proteomes" id="UP001163719"/>
    </source>
</evidence>
<dbReference type="Proteomes" id="UP001163719">
    <property type="component" value="Unassembled WGS sequence"/>
</dbReference>
<keyword evidence="2" id="KW-1185">Reference proteome</keyword>
<dbReference type="EMBL" id="JAPDHV010000001">
    <property type="protein sequence ID" value="MCW3159929.1"/>
    <property type="molecule type" value="Genomic_DNA"/>
</dbReference>
<protein>
    <submittedName>
        <fullName evidence="1">Grasp-with-spasm system ATP-grasp peptide maturase</fullName>
    </submittedName>
</protein>
<accession>A0ABT3HJH7</accession>
<organism evidence="1 2">
    <name type="scientific">Chryseobacterium oryctis</name>
    <dbReference type="NCBI Taxonomy" id="2952618"/>
    <lineage>
        <taxon>Bacteria</taxon>
        <taxon>Pseudomonadati</taxon>
        <taxon>Bacteroidota</taxon>
        <taxon>Flavobacteriia</taxon>
        <taxon>Flavobacteriales</taxon>
        <taxon>Weeksellaceae</taxon>
        <taxon>Chryseobacterium group</taxon>
        <taxon>Chryseobacterium</taxon>
    </lineage>
</organism>
<comment type="caution">
    <text evidence="1">The sequence shown here is derived from an EMBL/GenBank/DDBJ whole genome shotgun (WGS) entry which is preliminary data.</text>
</comment>
<evidence type="ECO:0000313" key="1">
    <source>
        <dbReference type="EMBL" id="MCW3159929.1"/>
    </source>
</evidence>
<dbReference type="NCBIfam" id="TIGR04192">
    <property type="entry name" value="GRASP_w_spasm"/>
    <property type="match status" value="1"/>
</dbReference>
<gene>
    <name evidence="1" type="primary">gwsG</name>
    <name evidence="1" type="ORF">OH806_01375</name>
</gene>
<name>A0ABT3HJH7_9FLAO</name>
<sequence>MILIISNQKDQTTTEVIKWLFVIGKSFIRVSENETFEIKTEGKRIFLESKRNNFFLDEITSVWYRRSGIRFRQYKYKNESVDIHMHETQHWLQDYVLKKLESKKHINTQSNSHINKLLVLEKAMEVGLDVPKYFLSENTDDVVIDKTIVKPIAGNPMLESIDRNHDGIMYTSIVNKPEKEKFFISFFQEKIEKDFEIRCFYLDGRIWSMAIFSQNDDQTKVDHRKYNYEKPNRNVPYNLPKVIEEKIYLLMKGFDLNCGSIDFIKSGNKYYFLEINPIGQFGNVSGGCNYNLEKIIAEYL</sequence>
<dbReference type="PANTHER" id="PTHR21621">
    <property type="entry name" value="RIBOSOMAL PROTEIN S6 MODIFICATION PROTEIN"/>
    <property type="match status" value="1"/>
</dbReference>